<reference evidence="8" key="1">
    <citation type="submission" date="2021-03" db="EMBL/GenBank/DDBJ databases">
        <authorList>
            <person name="Tran Van P."/>
        </authorList>
    </citation>
    <scope>NUCLEOTIDE SEQUENCE</scope>
</reference>
<dbReference type="EMBL" id="CAJPIN010004965">
    <property type="protein sequence ID" value="CAG2057175.1"/>
    <property type="molecule type" value="Genomic_DNA"/>
</dbReference>
<dbReference type="InterPro" id="IPR001245">
    <property type="entry name" value="Ser-Thr/Tyr_kinase_cat_dom"/>
</dbReference>
<dbReference type="PANTHER" id="PTHR46392:SF1">
    <property type="entry name" value="DUAL SERINE_THREONINE AND TYROSINE PROTEIN KINASE"/>
    <property type="match status" value="1"/>
</dbReference>
<keyword evidence="6" id="KW-0067">ATP-binding</keyword>
<dbReference type="InterPro" id="IPR051302">
    <property type="entry name" value="Dual_SerThr-Tyr_Kinase"/>
</dbReference>
<dbReference type="PANTHER" id="PTHR46392">
    <property type="entry name" value="DUAL SERINE/THREONINE AND TYROSINE PROTEIN KINASE"/>
    <property type="match status" value="1"/>
</dbReference>
<keyword evidence="6" id="KW-0547">Nucleotide-binding</keyword>
<feature type="binding site" evidence="6">
    <location>
        <position position="31"/>
    </location>
    <ligand>
        <name>ATP</name>
        <dbReference type="ChEBI" id="CHEBI:30616"/>
    </ligand>
</feature>
<dbReference type="Proteomes" id="UP001153148">
    <property type="component" value="Unassembled WGS sequence"/>
</dbReference>
<dbReference type="InterPro" id="IPR000719">
    <property type="entry name" value="Prot_kinase_dom"/>
</dbReference>
<keyword evidence="2" id="KW-0963">Cytoplasm</keyword>
<proteinExistence type="predicted"/>
<accession>A0ABN7NQQ3</accession>
<dbReference type="Pfam" id="PF07714">
    <property type="entry name" value="PK_Tyr_Ser-Thr"/>
    <property type="match status" value="1"/>
</dbReference>
<evidence type="ECO:0000256" key="2">
    <source>
        <dbReference type="ARBA" id="ARBA00022490"/>
    </source>
</evidence>
<evidence type="ECO:0000259" key="7">
    <source>
        <dbReference type="PROSITE" id="PS50011"/>
    </source>
</evidence>
<dbReference type="InterPro" id="IPR011009">
    <property type="entry name" value="Kinase-like_dom_sf"/>
</dbReference>
<dbReference type="Gene3D" id="1.10.510.10">
    <property type="entry name" value="Transferase(Phosphotransferase) domain 1"/>
    <property type="match status" value="2"/>
</dbReference>
<keyword evidence="3" id="KW-0723">Serine/threonine-protein kinase</keyword>
<dbReference type="InterPro" id="IPR017441">
    <property type="entry name" value="Protein_kinase_ATP_BS"/>
</dbReference>
<evidence type="ECO:0000256" key="1">
    <source>
        <dbReference type="ARBA" id="ARBA00004496"/>
    </source>
</evidence>
<dbReference type="Pfam" id="PF00069">
    <property type="entry name" value="Pkinase"/>
    <property type="match status" value="1"/>
</dbReference>
<evidence type="ECO:0000256" key="3">
    <source>
        <dbReference type="ARBA" id="ARBA00022527"/>
    </source>
</evidence>
<evidence type="ECO:0000313" key="9">
    <source>
        <dbReference type="Proteomes" id="UP001153148"/>
    </source>
</evidence>
<dbReference type="PROSITE" id="PS50011">
    <property type="entry name" value="PROTEIN_KINASE_DOM"/>
    <property type="match status" value="1"/>
</dbReference>
<evidence type="ECO:0000256" key="5">
    <source>
        <dbReference type="ARBA" id="ARBA00022777"/>
    </source>
</evidence>
<evidence type="ECO:0000313" key="8">
    <source>
        <dbReference type="EMBL" id="CAG2057175.1"/>
    </source>
</evidence>
<feature type="domain" description="Protein kinase" evidence="7">
    <location>
        <begin position="2"/>
        <end position="235"/>
    </location>
</feature>
<sequence length="235" mass="26412">MPQLGKEIGRGQYGVVFSCESWSGKGPCAVKSVVPPDEKHWNDLAMEFYYTRTIPDHKHIVRLHGLVVDHMYGGGCSPAVLLIMDHLTRDLYCGLRAGLKWLTRLQIAIDLDINNRAKLTDLGFCIPEAMMSGSIVGTPVHMAPELLSGHYDSSVDVYAFGILFWYICAGHVRLPYAFEQFQNKEQLWTSVRKVVRAPGPASRFFCEAWCLDWGPLGLMRTNEELLECKTSSSDL</sequence>
<evidence type="ECO:0000256" key="4">
    <source>
        <dbReference type="ARBA" id="ARBA00022679"/>
    </source>
</evidence>
<comment type="caution">
    <text evidence="8">The sequence shown here is derived from an EMBL/GenBank/DDBJ whole genome shotgun (WGS) entry which is preliminary data.</text>
</comment>
<gene>
    <name evidence="8" type="ORF">TPAB3V08_LOCUS4154</name>
</gene>
<protein>
    <recommendedName>
        <fullName evidence="7">Protein kinase domain-containing protein</fullName>
    </recommendedName>
</protein>
<keyword evidence="5" id="KW-0418">Kinase</keyword>
<dbReference type="PROSITE" id="PS00107">
    <property type="entry name" value="PROTEIN_KINASE_ATP"/>
    <property type="match status" value="1"/>
</dbReference>
<dbReference type="SUPFAM" id="SSF56112">
    <property type="entry name" value="Protein kinase-like (PK-like)"/>
    <property type="match status" value="1"/>
</dbReference>
<evidence type="ECO:0000256" key="6">
    <source>
        <dbReference type="PROSITE-ProRule" id="PRU10141"/>
    </source>
</evidence>
<name>A0ABN7NQQ3_TIMPD</name>
<keyword evidence="4" id="KW-0808">Transferase</keyword>
<organism evidence="8 9">
    <name type="scientific">Timema podura</name>
    <name type="common">Walking stick</name>
    <dbReference type="NCBI Taxonomy" id="61482"/>
    <lineage>
        <taxon>Eukaryota</taxon>
        <taxon>Metazoa</taxon>
        <taxon>Ecdysozoa</taxon>
        <taxon>Arthropoda</taxon>
        <taxon>Hexapoda</taxon>
        <taxon>Insecta</taxon>
        <taxon>Pterygota</taxon>
        <taxon>Neoptera</taxon>
        <taxon>Polyneoptera</taxon>
        <taxon>Phasmatodea</taxon>
        <taxon>Timematodea</taxon>
        <taxon>Timematoidea</taxon>
        <taxon>Timematidae</taxon>
        <taxon>Timema</taxon>
    </lineage>
</organism>
<keyword evidence="9" id="KW-1185">Reference proteome</keyword>
<comment type="subcellular location">
    <subcellularLocation>
        <location evidence="1">Cytoplasm</location>
    </subcellularLocation>
</comment>